<protein>
    <submittedName>
        <fullName evidence="12">ABC transporter ATP-binding protein</fullName>
    </submittedName>
</protein>
<dbReference type="EMBL" id="WSFT01000013">
    <property type="protein sequence ID" value="MBS4537219.1"/>
    <property type="molecule type" value="Genomic_DNA"/>
</dbReference>
<feature type="transmembrane region" description="Helical" evidence="9">
    <location>
        <begin position="158"/>
        <end position="175"/>
    </location>
</feature>
<evidence type="ECO:0000313" key="13">
    <source>
        <dbReference type="Proteomes" id="UP000724672"/>
    </source>
</evidence>
<reference evidence="12" key="1">
    <citation type="submission" date="2019-12" db="EMBL/GenBank/DDBJ databases">
        <title>Clostridiaceae gen. nov. sp. nov., isolated from sediment in Xinjiang, China.</title>
        <authorList>
            <person name="Zhang R."/>
        </authorList>
    </citation>
    <scope>NUCLEOTIDE SEQUENCE</scope>
    <source>
        <strain evidence="12">D2Q-11</strain>
    </source>
</reference>
<dbReference type="PROSITE" id="PS50929">
    <property type="entry name" value="ABC_TM1F"/>
    <property type="match status" value="1"/>
</dbReference>
<dbReference type="FunFam" id="1.20.1560.10:FF:000011">
    <property type="entry name" value="Multidrug ABC transporter ATP-binding protein"/>
    <property type="match status" value="1"/>
</dbReference>
<feature type="transmembrane region" description="Helical" evidence="9">
    <location>
        <begin position="59"/>
        <end position="77"/>
    </location>
</feature>
<dbReference type="PANTHER" id="PTHR43394">
    <property type="entry name" value="ATP-DEPENDENT PERMEASE MDL1, MITOCHONDRIAL"/>
    <property type="match status" value="1"/>
</dbReference>
<name>A0A942Z7S9_9FIRM</name>
<evidence type="ECO:0000256" key="2">
    <source>
        <dbReference type="ARBA" id="ARBA00022448"/>
    </source>
</evidence>
<dbReference type="AlphaFoldDB" id="A0A942Z7S9"/>
<keyword evidence="8 9" id="KW-0472">Membrane</keyword>
<feature type="transmembrane region" description="Helical" evidence="9">
    <location>
        <begin position="18"/>
        <end position="39"/>
    </location>
</feature>
<evidence type="ECO:0000259" key="11">
    <source>
        <dbReference type="PROSITE" id="PS50929"/>
    </source>
</evidence>
<dbReference type="Pfam" id="PF00005">
    <property type="entry name" value="ABC_tran"/>
    <property type="match status" value="1"/>
</dbReference>
<dbReference type="GO" id="GO:0015421">
    <property type="term" value="F:ABC-type oligopeptide transporter activity"/>
    <property type="evidence" value="ECO:0007669"/>
    <property type="project" value="TreeGrafter"/>
</dbReference>
<evidence type="ECO:0000256" key="4">
    <source>
        <dbReference type="ARBA" id="ARBA00022692"/>
    </source>
</evidence>
<dbReference type="SUPFAM" id="SSF52540">
    <property type="entry name" value="P-loop containing nucleoside triphosphate hydrolases"/>
    <property type="match status" value="1"/>
</dbReference>
<keyword evidence="5" id="KW-0547">Nucleotide-binding</keyword>
<evidence type="ECO:0000256" key="5">
    <source>
        <dbReference type="ARBA" id="ARBA00022741"/>
    </source>
</evidence>
<gene>
    <name evidence="12" type="ORF">GOQ27_02030</name>
</gene>
<dbReference type="GO" id="GO:0005524">
    <property type="term" value="F:ATP binding"/>
    <property type="evidence" value="ECO:0007669"/>
    <property type="project" value="UniProtKB-KW"/>
</dbReference>
<evidence type="ECO:0000256" key="8">
    <source>
        <dbReference type="ARBA" id="ARBA00023136"/>
    </source>
</evidence>
<dbReference type="InterPro" id="IPR036640">
    <property type="entry name" value="ABC1_TM_sf"/>
</dbReference>
<evidence type="ECO:0000256" key="1">
    <source>
        <dbReference type="ARBA" id="ARBA00004651"/>
    </source>
</evidence>
<sequence length="584" mass="66438">MEHFKTLREFFIEHKKRYILGIIWLIIVDILQLIFPQILRRITDLLESNNLSLNGLLKYSLLIVLTGLGIALGRYFWRIYIQTTARKLEYYLRNRLFSHLQSLSTNYFNTHKTGDLMAHATNDINAVRMALGIGVVMVTDSIFITISALIMMVKTTNLTLSIIALFPLPFLAYGVQKMGKTIHNRFKDVQESFSDLSDRAQENFAGIRVVKSFVQENEEIKKFTEVNDRNFNKNMKLIKISGMLRPLIQFISALSFLIVIWYGGLLVIQNEISLGDFVAFNSYLSLLVWPMMAIGWVINILQRGAASMSRINDILFETPEVTDCKDCIIEKKDINGSIEFKDVSFKYPNSDEYALKNINIQVPKGTTLGIVGRTGSGKTTLVNLLLRLYDIDKGQILIDNLPLKKLPLKTIRENVGYVAQDNFLFSNTVAENIAFSFENKIDESKIYESAKIAEVYDNIIEFPDGFNTSLGERGVTMSGGQRQRTALARAIIKKPNILILDDSLSAVDTQTEEKILKNLKDFIIDRTNIIIAHRISTIKNADHIVVLDKGKIVESGTHNELVKNNGLYNNIYQKQLLEEKIQSI</sequence>
<comment type="caution">
    <text evidence="12">The sequence shown here is derived from an EMBL/GenBank/DDBJ whole genome shotgun (WGS) entry which is preliminary data.</text>
</comment>
<accession>A0A942Z7S9</accession>
<evidence type="ECO:0000256" key="6">
    <source>
        <dbReference type="ARBA" id="ARBA00022840"/>
    </source>
</evidence>
<dbReference type="GO" id="GO:0005886">
    <property type="term" value="C:plasma membrane"/>
    <property type="evidence" value="ECO:0007669"/>
    <property type="project" value="UniProtKB-SubCell"/>
</dbReference>
<dbReference type="InterPro" id="IPR003593">
    <property type="entry name" value="AAA+_ATPase"/>
</dbReference>
<dbReference type="RefSeq" id="WP_203365145.1">
    <property type="nucleotide sequence ID" value="NZ_WSFT01000013.1"/>
</dbReference>
<keyword evidence="3" id="KW-1003">Cell membrane</keyword>
<dbReference type="InterPro" id="IPR039421">
    <property type="entry name" value="Type_1_exporter"/>
</dbReference>
<dbReference type="SMART" id="SM00382">
    <property type="entry name" value="AAA"/>
    <property type="match status" value="1"/>
</dbReference>
<feature type="domain" description="ABC transporter" evidence="10">
    <location>
        <begin position="338"/>
        <end position="574"/>
    </location>
</feature>
<feature type="transmembrane region" description="Helical" evidence="9">
    <location>
        <begin position="129"/>
        <end position="152"/>
    </location>
</feature>
<dbReference type="Pfam" id="PF00664">
    <property type="entry name" value="ABC_membrane"/>
    <property type="match status" value="1"/>
</dbReference>
<evidence type="ECO:0000313" key="12">
    <source>
        <dbReference type="EMBL" id="MBS4537219.1"/>
    </source>
</evidence>
<dbReference type="InterPro" id="IPR003439">
    <property type="entry name" value="ABC_transporter-like_ATP-bd"/>
</dbReference>
<comment type="subcellular location">
    <subcellularLocation>
        <location evidence="1">Cell membrane</location>
        <topology evidence="1">Multi-pass membrane protein</topology>
    </subcellularLocation>
</comment>
<dbReference type="FunFam" id="3.40.50.300:FF:000221">
    <property type="entry name" value="Multidrug ABC transporter ATP-binding protein"/>
    <property type="match status" value="1"/>
</dbReference>
<keyword evidence="7 9" id="KW-1133">Transmembrane helix</keyword>
<dbReference type="Gene3D" id="3.40.50.300">
    <property type="entry name" value="P-loop containing nucleotide triphosphate hydrolases"/>
    <property type="match status" value="1"/>
</dbReference>
<feature type="transmembrane region" description="Helical" evidence="9">
    <location>
        <begin position="280"/>
        <end position="301"/>
    </location>
</feature>
<dbReference type="InterPro" id="IPR027417">
    <property type="entry name" value="P-loop_NTPase"/>
</dbReference>
<evidence type="ECO:0000259" key="10">
    <source>
        <dbReference type="PROSITE" id="PS50893"/>
    </source>
</evidence>
<evidence type="ECO:0000256" key="9">
    <source>
        <dbReference type="SAM" id="Phobius"/>
    </source>
</evidence>
<dbReference type="PANTHER" id="PTHR43394:SF1">
    <property type="entry name" value="ATP-BINDING CASSETTE SUB-FAMILY B MEMBER 10, MITOCHONDRIAL"/>
    <property type="match status" value="1"/>
</dbReference>
<feature type="transmembrane region" description="Helical" evidence="9">
    <location>
        <begin position="247"/>
        <end position="268"/>
    </location>
</feature>
<evidence type="ECO:0000256" key="3">
    <source>
        <dbReference type="ARBA" id="ARBA00022475"/>
    </source>
</evidence>
<dbReference type="GO" id="GO:0016887">
    <property type="term" value="F:ATP hydrolysis activity"/>
    <property type="evidence" value="ECO:0007669"/>
    <property type="project" value="InterPro"/>
</dbReference>
<organism evidence="12 13">
    <name type="scientific">Anaeromonas frigoriresistens</name>
    <dbReference type="NCBI Taxonomy" id="2683708"/>
    <lineage>
        <taxon>Bacteria</taxon>
        <taxon>Bacillati</taxon>
        <taxon>Bacillota</taxon>
        <taxon>Tissierellia</taxon>
        <taxon>Tissierellales</taxon>
        <taxon>Thermohalobacteraceae</taxon>
        <taxon>Anaeromonas</taxon>
    </lineage>
</organism>
<dbReference type="Gene3D" id="1.20.1560.10">
    <property type="entry name" value="ABC transporter type 1, transmembrane domain"/>
    <property type="match status" value="1"/>
</dbReference>
<evidence type="ECO:0000256" key="7">
    <source>
        <dbReference type="ARBA" id="ARBA00022989"/>
    </source>
</evidence>
<dbReference type="PROSITE" id="PS50893">
    <property type="entry name" value="ABC_TRANSPORTER_2"/>
    <property type="match status" value="1"/>
</dbReference>
<keyword evidence="13" id="KW-1185">Reference proteome</keyword>
<proteinExistence type="predicted"/>
<dbReference type="InterPro" id="IPR011527">
    <property type="entry name" value="ABC1_TM_dom"/>
</dbReference>
<keyword evidence="2" id="KW-0813">Transport</keyword>
<dbReference type="Proteomes" id="UP000724672">
    <property type="component" value="Unassembled WGS sequence"/>
</dbReference>
<keyword evidence="6 12" id="KW-0067">ATP-binding</keyword>
<dbReference type="SUPFAM" id="SSF90123">
    <property type="entry name" value="ABC transporter transmembrane region"/>
    <property type="match status" value="1"/>
</dbReference>
<feature type="domain" description="ABC transmembrane type-1" evidence="11">
    <location>
        <begin position="19"/>
        <end position="303"/>
    </location>
</feature>
<keyword evidence="4 9" id="KW-0812">Transmembrane</keyword>
<dbReference type="CDD" id="cd18541">
    <property type="entry name" value="ABC_6TM_TmrB_like"/>
    <property type="match status" value="1"/>
</dbReference>